<evidence type="ECO:0000256" key="1">
    <source>
        <dbReference type="ARBA" id="ARBA00022679"/>
    </source>
</evidence>
<organism evidence="4 5">
    <name type="scientific">Spiroplasma corruscae</name>
    <dbReference type="NCBI Taxonomy" id="216934"/>
    <lineage>
        <taxon>Bacteria</taxon>
        <taxon>Bacillati</taxon>
        <taxon>Mycoplasmatota</taxon>
        <taxon>Mollicutes</taxon>
        <taxon>Entomoplasmatales</taxon>
        <taxon>Spiroplasmataceae</taxon>
        <taxon>Spiroplasma</taxon>
    </lineage>
</organism>
<name>A0A222EQF4_9MOLU</name>
<sequence length="286" mass="32658">MKALLIGSILYEMNFKVDYIPSSGGQVRTDNYNNYIGGCAFNVALTLKNNSVEFDLFTPVGVGEYAEKINKEINKLGLKSIINVSDGDNGFCITLVEPNGERTFVTKSGIENTIKQSWFNTIISEEYSYIYFDGYKLLSDDSKYLIDFLEANNKKQIFFNATPIFNKITKNYLERFKLIKPIIHMNRKEAIDYCNTDDLEKCIELIKEINNNDIIITLGKNGCLFYNYKESKINYYKSYENNNFTDTTGAGDTHLGTVMALSMKNSSLDNLFNMANKACLEYLKNK</sequence>
<keyword evidence="1" id="KW-0808">Transferase</keyword>
<dbReference type="EMBL" id="CP022535">
    <property type="protein sequence ID" value="ASP28473.1"/>
    <property type="molecule type" value="Genomic_DNA"/>
</dbReference>
<gene>
    <name evidence="4" type="ORF">SCORR_v1c07010</name>
</gene>
<dbReference type="KEGG" id="scou:SCORR_v1c07010"/>
<keyword evidence="2" id="KW-0418">Kinase</keyword>
<evidence type="ECO:0000313" key="4">
    <source>
        <dbReference type="EMBL" id="ASP28473.1"/>
    </source>
</evidence>
<dbReference type="GO" id="GO:0005829">
    <property type="term" value="C:cytosol"/>
    <property type="evidence" value="ECO:0007669"/>
    <property type="project" value="TreeGrafter"/>
</dbReference>
<accession>A0A222EQF4</accession>
<dbReference type="OrthoDB" id="9775849at2"/>
<proteinExistence type="predicted"/>
<evidence type="ECO:0000259" key="3">
    <source>
        <dbReference type="Pfam" id="PF00294"/>
    </source>
</evidence>
<dbReference type="Proteomes" id="UP000203229">
    <property type="component" value="Chromosome"/>
</dbReference>
<dbReference type="InterPro" id="IPR029056">
    <property type="entry name" value="Ribokinase-like"/>
</dbReference>
<dbReference type="RefSeq" id="WP_094049245.1">
    <property type="nucleotide sequence ID" value="NZ_CP022535.1"/>
</dbReference>
<dbReference type="Pfam" id="PF00294">
    <property type="entry name" value="PfkB"/>
    <property type="match status" value="1"/>
</dbReference>
<keyword evidence="5" id="KW-1185">Reference proteome</keyword>
<dbReference type="AlphaFoldDB" id="A0A222EQF4"/>
<dbReference type="InterPro" id="IPR011611">
    <property type="entry name" value="PfkB_dom"/>
</dbReference>
<feature type="domain" description="Carbohydrate kinase PfkB" evidence="3">
    <location>
        <begin position="4"/>
        <end position="278"/>
    </location>
</feature>
<dbReference type="PANTHER" id="PTHR10584:SF166">
    <property type="entry name" value="RIBOKINASE"/>
    <property type="match status" value="1"/>
</dbReference>
<dbReference type="SUPFAM" id="SSF53613">
    <property type="entry name" value="Ribokinase-like"/>
    <property type="match status" value="1"/>
</dbReference>
<dbReference type="GO" id="GO:0016301">
    <property type="term" value="F:kinase activity"/>
    <property type="evidence" value="ECO:0007669"/>
    <property type="project" value="UniProtKB-KW"/>
</dbReference>
<protein>
    <recommendedName>
        <fullName evidence="3">Carbohydrate kinase PfkB domain-containing protein</fullName>
    </recommendedName>
</protein>
<evidence type="ECO:0000256" key="2">
    <source>
        <dbReference type="ARBA" id="ARBA00022777"/>
    </source>
</evidence>
<dbReference type="Gene3D" id="3.40.1190.20">
    <property type="match status" value="1"/>
</dbReference>
<reference evidence="4 5" key="1">
    <citation type="submission" date="2017-07" db="EMBL/GenBank/DDBJ databases">
        <title>Complete genome sequence of Spiroplasma corruscae EC-1 (DSM 19793).</title>
        <authorList>
            <person name="Tsai Y.-M."/>
            <person name="Lo W.-S."/>
            <person name="Kuo C.-H."/>
        </authorList>
    </citation>
    <scope>NUCLEOTIDE SEQUENCE [LARGE SCALE GENOMIC DNA]</scope>
    <source>
        <strain evidence="4 5">EC-1</strain>
    </source>
</reference>
<dbReference type="PANTHER" id="PTHR10584">
    <property type="entry name" value="SUGAR KINASE"/>
    <property type="match status" value="1"/>
</dbReference>
<evidence type="ECO:0000313" key="5">
    <source>
        <dbReference type="Proteomes" id="UP000203229"/>
    </source>
</evidence>